<evidence type="ECO:0000313" key="1">
    <source>
        <dbReference type="EMBL" id="GHH06190.1"/>
    </source>
</evidence>
<dbReference type="Proteomes" id="UP000635387">
    <property type="component" value="Unassembled WGS sequence"/>
</dbReference>
<organism evidence="1 2">
    <name type="scientific">Amycolatopsis oliviviridis</name>
    <dbReference type="NCBI Taxonomy" id="1471590"/>
    <lineage>
        <taxon>Bacteria</taxon>
        <taxon>Bacillati</taxon>
        <taxon>Actinomycetota</taxon>
        <taxon>Actinomycetes</taxon>
        <taxon>Pseudonocardiales</taxon>
        <taxon>Pseudonocardiaceae</taxon>
        <taxon>Amycolatopsis</taxon>
    </lineage>
</organism>
<name>A0ABQ3L6T8_9PSEU</name>
<gene>
    <name evidence="1" type="ORF">GCM10017790_11160</name>
</gene>
<evidence type="ECO:0000313" key="2">
    <source>
        <dbReference type="Proteomes" id="UP000635387"/>
    </source>
</evidence>
<sequence length="82" mass="8387">MTVREPVAGAAAGAVVVAAVSSATAIAVTPARQVGFIGSPPGIEGREAIGARRAAGSVFVPVERLSTRGIRALRFRVRTWTS</sequence>
<proteinExistence type="predicted"/>
<keyword evidence="2" id="KW-1185">Reference proteome</keyword>
<reference evidence="2" key="1">
    <citation type="journal article" date="2019" name="Int. J. Syst. Evol. Microbiol.">
        <title>The Global Catalogue of Microorganisms (GCM) 10K type strain sequencing project: providing services to taxonomists for standard genome sequencing and annotation.</title>
        <authorList>
            <consortium name="The Broad Institute Genomics Platform"/>
            <consortium name="The Broad Institute Genome Sequencing Center for Infectious Disease"/>
            <person name="Wu L."/>
            <person name="Ma J."/>
        </authorList>
    </citation>
    <scope>NUCLEOTIDE SEQUENCE [LARGE SCALE GENOMIC DNA]</scope>
    <source>
        <strain evidence="2">CGMCC 4.7683</strain>
    </source>
</reference>
<protein>
    <submittedName>
        <fullName evidence="1">Uncharacterized protein</fullName>
    </submittedName>
</protein>
<comment type="caution">
    <text evidence="1">The sequence shown here is derived from an EMBL/GenBank/DDBJ whole genome shotgun (WGS) entry which is preliminary data.</text>
</comment>
<accession>A0ABQ3L6T8</accession>
<dbReference type="EMBL" id="BNAY01000001">
    <property type="protein sequence ID" value="GHH06190.1"/>
    <property type="molecule type" value="Genomic_DNA"/>
</dbReference>